<organism evidence="2 3">
    <name type="scientific">Ensete ventricosum</name>
    <name type="common">Abyssinian banana</name>
    <name type="synonym">Musa ensete</name>
    <dbReference type="NCBI Taxonomy" id="4639"/>
    <lineage>
        <taxon>Eukaryota</taxon>
        <taxon>Viridiplantae</taxon>
        <taxon>Streptophyta</taxon>
        <taxon>Embryophyta</taxon>
        <taxon>Tracheophyta</taxon>
        <taxon>Spermatophyta</taxon>
        <taxon>Magnoliopsida</taxon>
        <taxon>Liliopsida</taxon>
        <taxon>Zingiberales</taxon>
        <taxon>Musaceae</taxon>
        <taxon>Ensete</taxon>
    </lineage>
</organism>
<dbReference type="EMBL" id="AMZH03014707">
    <property type="protein sequence ID" value="RRT47181.1"/>
    <property type="molecule type" value="Genomic_DNA"/>
</dbReference>
<name>A0A426Y6N1_ENSVE</name>
<dbReference type="Proteomes" id="UP000287651">
    <property type="component" value="Unassembled WGS sequence"/>
</dbReference>
<proteinExistence type="predicted"/>
<feature type="region of interest" description="Disordered" evidence="1">
    <location>
        <begin position="90"/>
        <end position="109"/>
    </location>
</feature>
<evidence type="ECO:0000313" key="2">
    <source>
        <dbReference type="EMBL" id="RRT47181.1"/>
    </source>
</evidence>
<accession>A0A426Y6N1</accession>
<evidence type="ECO:0000313" key="3">
    <source>
        <dbReference type="Proteomes" id="UP000287651"/>
    </source>
</evidence>
<reference evidence="2 3" key="1">
    <citation type="journal article" date="2014" name="Agronomy (Basel)">
        <title>A Draft Genome Sequence for Ensete ventricosum, the Drought-Tolerant Tree Against Hunger.</title>
        <authorList>
            <person name="Harrison J."/>
            <person name="Moore K.A."/>
            <person name="Paszkiewicz K."/>
            <person name="Jones T."/>
            <person name="Grant M."/>
            <person name="Ambacheew D."/>
            <person name="Muzemil S."/>
            <person name="Studholme D.J."/>
        </authorList>
    </citation>
    <scope>NUCLEOTIDE SEQUENCE [LARGE SCALE GENOMIC DNA]</scope>
</reference>
<protein>
    <submittedName>
        <fullName evidence="2">Uncharacterized protein</fullName>
    </submittedName>
</protein>
<dbReference type="AlphaFoldDB" id="A0A426Y6N1"/>
<evidence type="ECO:0000256" key="1">
    <source>
        <dbReference type="SAM" id="MobiDB-lite"/>
    </source>
</evidence>
<comment type="caution">
    <text evidence="2">The sequence shown here is derived from an EMBL/GenBank/DDBJ whole genome shotgun (WGS) entry which is preliminary data.</text>
</comment>
<sequence length="109" mass="12179">MADRRPPHSRVIAVRYRPSHRLARPILADSSMRRPHRYRRNPLPVLHPSGDRFLDSYHCPLQRPPTPAHISGWGPTAATLKLLPTATAARKKAASRTIGPVTTVGRRPS</sequence>
<gene>
    <name evidence="2" type="ORF">B296_00053914</name>
</gene>